<dbReference type="AlphaFoldDB" id="A0A7Z0E9I6"/>
<keyword evidence="3" id="KW-1185">Reference proteome</keyword>
<feature type="transmembrane region" description="Helical" evidence="1">
    <location>
        <begin position="132"/>
        <end position="150"/>
    </location>
</feature>
<feature type="transmembrane region" description="Helical" evidence="1">
    <location>
        <begin position="349"/>
        <end position="368"/>
    </location>
</feature>
<organism evidence="2 3">
    <name type="scientific">Nesterenkonia sandarakina</name>
    <dbReference type="NCBI Taxonomy" id="272918"/>
    <lineage>
        <taxon>Bacteria</taxon>
        <taxon>Bacillati</taxon>
        <taxon>Actinomycetota</taxon>
        <taxon>Actinomycetes</taxon>
        <taxon>Micrococcales</taxon>
        <taxon>Micrococcaceae</taxon>
        <taxon>Nesterenkonia</taxon>
    </lineage>
</organism>
<comment type="caution">
    <text evidence="2">The sequence shown here is derived from an EMBL/GenBank/DDBJ whole genome shotgun (WGS) entry which is preliminary data.</text>
</comment>
<keyword evidence="1" id="KW-1133">Transmembrane helix</keyword>
<dbReference type="Proteomes" id="UP000560069">
    <property type="component" value="Unassembled WGS sequence"/>
</dbReference>
<sequence length="399" mass="43286">MSSETHVRSVYGDLGDRTAVPRLIRWSLYALLAVAALASLPMVGRYSPLPLSTALDFWIGLFLLTALVRGPLRAPVLLVGLVGYTLSWLTPGLASDAPLPDLVQGYKWAIYLLVFALAIGRRWEPTRGLVRLTWFLLIMAIIKSVLSLLLEGPGERPGLLTESNYDIALYSGLTIVCYRHMGRSRALMILLLGLIVILSGSRSGAVTFFIVALFAVFQARNSSLILKYLMACAIPLLAWVPLMVFQARSAGGVSIDRLGFLDVFLAETSDWSPLNWLFGTTPLTPLSSSACNSLSYFQGLFSTAGDGSCYSVILHAFVLRIVFDAGIVGLVFAIAILWYTMRRAGLNRFMTLTFLAIVIANGLSVSGLNNPYVALPVLLGILTAQSPSGVPTTNHKAVR</sequence>
<feature type="transmembrane region" description="Helical" evidence="1">
    <location>
        <begin position="188"/>
        <end position="216"/>
    </location>
</feature>
<keyword evidence="1" id="KW-0812">Transmembrane</keyword>
<dbReference type="EMBL" id="JACCFQ010000001">
    <property type="protein sequence ID" value="NYJ17431.1"/>
    <property type="molecule type" value="Genomic_DNA"/>
</dbReference>
<protein>
    <recommendedName>
        <fullName evidence="4">O-antigen ligase-like membrane protein</fullName>
    </recommendedName>
</protein>
<feature type="transmembrane region" description="Helical" evidence="1">
    <location>
        <begin position="75"/>
        <end position="93"/>
    </location>
</feature>
<feature type="transmembrane region" description="Helical" evidence="1">
    <location>
        <begin position="49"/>
        <end position="68"/>
    </location>
</feature>
<name>A0A7Z0E9I6_9MICC</name>
<feature type="transmembrane region" description="Helical" evidence="1">
    <location>
        <begin position="312"/>
        <end position="337"/>
    </location>
</feature>
<evidence type="ECO:0000256" key="1">
    <source>
        <dbReference type="SAM" id="Phobius"/>
    </source>
</evidence>
<proteinExistence type="predicted"/>
<keyword evidence="1" id="KW-0472">Membrane</keyword>
<accession>A0A7Z0E9I6</accession>
<evidence type="ECO:0000313" key="2">
    <source>
        <dbReference type="EMBL" id="NYJ17431.1"/>
    </source>
</evidence>
<evidence type="ECO:0008006" key="4">
    <source>
        <dbReference type="Google" id="ProtNLM"/>
    </source>
</evidence>
<evidence type="ECO:0000313" key="3">
    <source>
        <dbReference type="Proteomes" id="UP000560069"/>
    </source>
</evidence>
<feature type="transmembrane region" description="Helical" evidence="1">
    <location>
        <begin position="228"/>
        <end position="247"/>
    </location>
</feature>
<gene>
    <name evidence="2" type="ORF">HNR11_001965</name>
</gene>
<feature type="transmembrane region" description="Helical" evidence="1">
    <location>
        <begin position="105"/>
        <end position="120"/>
    </location>
</feature>
<feature type="transmembrane region" description="Helical" evidence="1">
    <location>
        <begin position="26"/>
        <end position="43"/>
    </location>
</feature>
<reference evidence="2 3" key="1">
    <citation type="submission" date="2020-07" db="EMBL/GenBank/DDBJ databases">
        <title>Sequencing the genomes of 1000 actinobacteria strains.</title>
        <authorList>
            <person name="Klenk H.-P."/>
        </authorList>
    </citation>
    <scope>NUCLEOTIDE SEQUENCE [LARGE SCALE GENOMIC DNA]</scope>
    <source>
        <strain evidence="2 3">DSM 15664</strain>
    </source>
</reference>